<dbReference type="AlphaFoldDB" id="A0A101T4I3"/>
<keyword evidence="2" id="KW-1185">Reference proteome</keyword>
<reference evidence="1 2" key="1">
    <citation type="submission" date="2015-10" db="EMBL/GenBank/DDBJ databases">
        <title>Draft genome sequence of Streptomyces bungoensis DSM 41781, type strain for the species Streptomyces bungoensis.</title>
        <authorList>
            <person name="Ruckert C."/>
            <person name="Winkler A."/>
            <person name="Kalinowski J."/>
            <person name="Kampfer P."/>
            <person name="Glaeser S."/>
        </authorList>
    </citation>
    <scope>NUCLEOTIDE SEQUENCE [LARGE SCALE GENOMIC DNA]</scope>
    <source>
        <strain evidence="1 2">DSM 41781</strain>
    </source>
</reference>
<proteinExistence type="predicted"/>
<comment type="caution">
    <text evidence="1">The sequence shown here is derived from an EMBL/GenBank/DDBJ whole genome shotgun (WGS) entry which is preliminary data.</text>
</comment>
<protein>
    <submittedName>
        <fullName evidence="1">Uncharacterized protein</fullName>
    </submittedName>
</protein>
<accession>A0A101T4I3</accession>
<dbReference type="OrthoDB" id="4198022at2"/>
<evidence type="ECO:0000313" key="1">
    <source>
        <dbReference type="EMBL" id="KUN85551.1"/>
    </source>
</evidence>
<organism evidence="1 2">
    <name type="scientific">Streptomyces bungoensis</name>
    <dbReference type="NCBI Taxonomy" id="285568"/>
    <lineage>
        <taxon>Bacteria</taxon>
        <taxon>Bacillati</taxon>
        <taxon>Actinomycetota</taxon>
        <taxon>Actinomycetes</taxon>
        <taxon>Kitasatosporales</taxon>
        <taxon>Streptomycetaceae</taxon>
        <taxon>Streptomyces</taxon>
    </lineage>
</organism>
<evidence type="ECO:0000313" key="2">
    <source>
        <dbReference type="Proteomes" id="UP000053024"/>
    </source>
</evidence>
<sequence>MDLDDYQTTYLLYAPAKNPAGWNLDLAAFGAALDAAFHDVRYETEQGRQLRLCFWAVTEDGIVFDGFATNEGRDTVLLTDNTPGEAAVFIAWLRDSFLPSPDLIRFTTEPAVERGIETDWRVPATADTASIAEELKHHIQVVEG</sequence>
<dbReference type="Proteomes" id="UP000053024">
    <property type="component" value="Unassembled WGS sequence"/>
</dbReference>
<name>A0A101T4I3_9ACTN</name>
<gene>
    <name evidence="1" type="ORF">AQJ66_13670</name>
</gene>
<dbReference type="RefSeq" id="WP_061920644.1">
    <property type="nucleotide sequence ID" value="NZ_JBEYBH010000006.1"/>
</dbReference>
<dbReference type="EMBL" id="LMWX01000019">
    <property type="protein sequence ID" value="KUN85551.1"/>
    <property type="molecule type" value="Genomic_DNA"/>
</dbReference>